<keyword evidence="2" id="KW-1185">Reference proteome</keyword>
<dbReference type="STRING" id="1563681.BFP71_05930"/>
<reference evidence="1 2" key="1">
    <citation type="submission" date="2016-08" db="EMBL/GenBank/DDBJ databases">
        <title>Draft genome of Fabibacter sp. strain SK-8.</title>
        <authorList>
            <person name="Wong S.-K."/>
            <person name="Hamasaki K."/>
            <person name="Yoshizawa S."/>
        </authorList>
    </citation>
    <scope>NUCLEOTIDE SEQUENCE [LARGE SCALE GENOMIC DNA]</scope>
    <source>
        <strain evidence="1 2">SK-8</strain>
    </source>
</reference>
<organism evidence="1 2">
    <name type="scientific">Roseivirga misakiensis</name>
    <dbReference type="NCBI Taxonomy" id="1563681"/>
    <lineage>
        <taxon>Bacteria</taxon>
        <taxon>Pseudomonadati</taxon>
        <taxon>Bacteroidota</taxon>
        <taxon>Cytophagia</taxon>
        <taxon>Cytophagales</taxon>
        <taxon>Roseivirgaceae</taxon>
        <taxon>Roseivirga</taxon>
    </lineage>
</organism>
<proteinExistence type="predicted"/>
<name>A0A1E5T747_9BACT</name>
<evidence type="ECO:0000313" key="1">
    <source>
        <dbReference type="EMBL" id="OEK07190.1"/>
    </source>
</evidence>
<dbReference type="PROSITE" id="PS00018">
    <property type="entry name" value="EF_HAND_1"/>
    <property type="match status" value="1"/>
</dbReference>
<protein>
    <recommendedName>
        <fullName evidence="3">EF-hand domain-containing protein</fullName>
    </recommendedName>
</protein>
<dbReference type="RefSeq" id="WP_069834502.1">
    <property type="nucleotide sequence ID" value="NZ_MDGQ01000003.1"/>
</dbReference>
<gene>
    <name evidence="1" type="ORF">BFP71_05930</name>
</gene>
<dbReference type="OrthoDB" id="9765957at2"/>
<evidence type="ECO:0008006" key="3">
    <source>
        <dbReference type="Google" id="ProtNLM"/>
    </source>
</evidence>
<dbReference type="AlphaFoldDB" id="A0A1E5T747"/>
<dbReference type="InterPro" id="IPR018247">
    <property type="entry name" value="EF_Hand_1_Ca_BS"/>
</dbReference>
<accession>A0A1E5T747</accession>
<sequence>MRELSFFRKIIGLVLLVLISFINDSLQAQQLDATFSVEPGASGNYRLKMVLNQSATFQFSESYASTQNAFSVIIKNVYNATPSPGGFATASGLGYTTSGGKSGNGTSMGTYGITFGPFIHTTDEVVVFSLAANTTINSGETLTIPVGTVIQASPGNYGAAQTFNAGPYTAVIANGAFTGIAATMITSASAPTLTSANATSITATTAVLGGNITDNGGAFVTERGIVWSTSTNPTTADNQITNGSGSGPFSATIGSLPPATTIFYRAYAINSQGTAYGSNISFSTLPNTATIAATVFLEGAYNGTNLSKGINADIPTNQPYTINGHTGGSTGSVPSDAVDWVLVELREAASASAALNSTKIGSAAGFLMTDGSIKSTDGTSNLTVSLTGNTGSEFFIVIYHRNHLPIMSSASISESSGSYSIDFTSSAANTYQNTTALVSLSGSKFGMVAGDTDGDGDIDTDDLATWQSNNGVTFNYSSNGVVDFNLDGEINAVDRNDFQQKNTSKTRQVPSN</sequence>
<comment type="caution">
    <text evidence="1">The sequence shown here is derived from an EMBL/GenBank/DDBJ whole genome shotgun (WGS) entry which is preliminary data.</text>
</comment>
<dbReference type="EMBL" id="MDGQ01000003">
    <property type="protein sequence ID" value="OEK07190.1"/>
    <property type="molecule type" value="Genomic_DNA"/>
</dbReference>
<dbReference type="Proteomes" id="UP000095552">
    <property type="component" value="Unassembled WGS sequence"/>
</dbReference>
<evidence type="ECO:0000313" key="2">
    <source>
        <dbReference type="Proteomes" id="UP000095552"/>
    </source>
</evidence>